<dbReference type="AlphaFoldDB" id="A0AA40BLR7"/>
<proteinExistence type="predicted"/>
<keyword evidence="3" id="KW-1185">Reference proteome</keyword>
<protein>
    <submittedName>
        <fullName evidence="2">Uncharacterized protein</fullName>
    </submittedName>
</protein>
<organism evidence="2 3">
    <name type="scientific">Apiosordaria backusii</name>
    <dbReference type="NCBI Taxonomy" id="314023"/>
    <lineage>
        <taxon>Eukaryota</taxon>
        <taxon>Fungi</taxon>
        <taxon>Dikarya</taxon>
        <taxon>Ascomycota</taxon>
        <taxon>Pezizomycotina</taxon>
        <taxon>Sordariomycetes</taxon>
        <taxon>Sordariomycetidae</taxon>
        <taxon>Sordariales</taxon>
        <taxon>Lasiosphaeriaceae</taxon>
        <taxon>Apiosordaria</taxon>
    </lineage>
</organism>
<evidence type="ECO:0000313" key="2">
    <source>
        <dbReference type="EMBL" id="KAK0736575.1"/>
    </source>
</evidence>
<evidence type="ECO:0000313" key="3">
    <source>
        <dbReference type="Proteomes" id="UP001172159"/>
    </source>
</evidence>
<name>A0AA40BLR7_9PEZI</name>
<dbReference type="Proteomes" id="UP001172159">
    <property type="component" value="Unassembled WGS sequence"/>
</dbReference>
<dbReference type="EMBL" id="JAUKTV010000006">
    <property type="protein sequence ID" value="KAK0736575.1"/>
    <property type="molecule type" value="Genomic_DNA"/>
</dbReference>
<accession>A0AA40BLR7</accession>
<gene>
    <name evidence="2" type="ORF">B0T21DRAFT_367199</name>
</gene>
<evidence type="ECO:0000256" key="1">
    <source>
        <dbReference type="SAM" id="MobiDB-lite"/>
    </source>
</evidence>
<reference evidence="2" key="1">
    <citation type="submission" date="2023-06" db="EMBL/GenBank/DDBJ databases">
        <title>Genome-scale phylogeny and comparative genomics of the fungal order Sordariales.</title>
        <authorList>
            <consortium name="Lawrence Berkeley National Laboratory"/>
            <person name="Hensen N."/>
            <person name="Bonometti L."/>
            <person name="Westerberg I."/>
            <person name="Brannstrom I.O."/>
            <person name="Guillou S."/>
            <person name="Cros-Aarteil S."/>
            <person name="Calhoun S."/>
            <person name="Haridas S."/>
            <person name="Kuo A."/>
            <person name="Mondo S."/>
            <person name="Pangilinan J."/>
            <person name="Riley R."/>
            <person name="Labutti K."/>
            <person name="Andreopoulos B."/>
            <person name="Lipzen A."/>
            <person name="Chen C."/>
            <person name="Yanf M."/>
            <person name="Daum C."/>
            <person name="Ng V."/>
            <person name="Clum A."/>
            <person name="Steindorff A."/>
            <person name="Ohm R."/>
            <person name="Martin F."/>
            <person name="Silar P."/>
            <person name="Natvig D."/>
            <person name="Lalanne C."/>
            <person name="Gautier V."/>
            <person name="Ament-Velasquez S.L."/>
            <person name="Kruys A."/>
            <person name="Hutchinson M.I."/>
            <person name="Powell A.J."/>
            <person name="Barry K."/>
            <person name="Miller A.N."/>
            <person name="Grigoriev I.V."/>
            <person name="Debuchy R."/>
            <person name="Gladieux P."/>
            <person name="Thoren M.H."/>
            <person name="Johannesson H."/>
        </authorList>
    </citation>
    <scope>NUCLEOTIDE SEQUENCE</scope>
    <source>
        <strain evidence="2">CBS 540.89</strain>
    </source>
</reference>
<feature type="compositionally biased region" description="Polar residues" evidence="1">
    <location>
        <begin position="122"/>
        <end position="138"/>
    </location>
</feature>
<feature type="compositionally biased region" description="Polar residues" evidence="1">
    <location>
        <begin position="68"/>
        <end position="80"/>
    </location>
</feature>
<sequence length="162" mass="18008">MLFERKSIRVPTPVNAEVGDEHTFIAYNRFSRPIFDDSELPTFDRAVSMGRRSMSRRSISRISLSRAPTISRQPTISRVPSPNRDRDEKDDPADLPGTSSLSSSVDKAPEVEIPLTPAPGYGQTTAPPGTGRPTSNDYKISDIDTMGRFLCYQTVNSVWTMI</sequence>
<feature type="region of interest" description="Disordered" evidence="1">
    <location>
        <begin position="50"/>
        <end position="139"/>
    </location>
</feature>
<comment type="caution">
    <text evidence="2">The sequence shown here is derived from an EMBL/GenBank/DDBJ whole genome shotgun (WGS) entry which is preliminary data.</text>
</comment>